<dbReference type="KEGG" id="dbc:MFMK1_000486"/>
<dbReference type="GO" id="GO:0005737">
    <property type="term" value="C:cytoplasm"/>
    <property type="evidence" value="ECO:0007669"/>
    <property type="project" value="UniProtKB-SubCell"/>
</dbReference>
<evidence type="ECO:0000313" key="9">
    <source>
        <dbReference type="Proteomes" id="UP001329915"/>
    </source>
</evidence>
<evidence type="ECO:0000256" key="4">
    <source>
        <dbReference type="ARBA" id="ARBA00022723"/>
    </source>
</evidence>
<keyword evidence="6" id="KW-0143">Chaperone</keyword>
<dbReference type="FunFam" id="3.30.70.100:FF:000005">
    <property type="entry name" value="Copper-exporting P-type ATPase A"/>
    <property type="match status" value="1"/>
</dbReference>
<dbReference type="Proteomes" id="UP001329915">
    <property type="component" value="Chromosome"/>
</dbReference>
<organism evidence="8 9">
    <name type="scientific">Metallumcola ferriviriculae</name>
    <dbReference type="NCBI Taxonomy" id="3039180"/>
    <lineage>
        <taxon>Bacteria</taxon>
        <taxon>Bacillati</taxon>
        <taxon>Bacillota</taxon>
        <taxon>Clostridia</taxon>
        <taxon>Neomoorellales</taxon>
        <taxon>Desulfitibacteraceae</taxon>
        <taxon>Metallumcola</taxon>
    </lineage>
</organism>
<dbReference type="PROSITE" id="PS01047">
    <property type="entry name" value="HMA_1"/>
    <property type="match status" value="1"/>
</dbReference>
<keyword evidence="3" id="KW-0963">Cytoplasm</keyword>
<protein>
    <recommendedName>
        <fullName evidence="2">Copper chaperone CopZ</fullName>
    </recommendedName>
</protein>
<dbReference type="InterPro" id="IPR049740">
    <property type="entry name" value="CopZ"/>
</dbReference>
<name>A0AAU0UJK6_9FIRM</name>
<proteinExistence type="predicted"/>
<dbReference type="Gene3D" id="3.30.70.100">
    <property type="match status" value="1"/>
</dbReference>
<dbReference type="InterPro" id="IPR006122">
    <property type="entry name" value="HMA_Cu_ion-bd"/>
</dbReference>
<sequence>MAEKTMDISVAGMSCGHCKMAVENALKTLDGVTSAEVDLAANKVAVNFDEAKTSFDQLKSAIEEAGYEVQ</sequence>
<evidence type="ECO:0000256" key="2">
    <source>
        <dbReference type="ARBA" id="ARBA00015313"/>
    </source>
</evidence>
<comment type="subcellular location">
    <subcellularLocation>
        <location evidence="1">Cytoplasm</location>
    </subcellularLocation>
</comment>
<dbReference type="InterPro" id="IPR006121">
    <property type="entry name" value="HMA_dom"/>
</dbReference>
<dbReference type="PANTHER" id="PTHR46594">
    <property type="entry name" value="P-TYPE CATION-TRANSPORTING ATPASE"/>
    <property type="match status" value="1"/>
</dbReference>
<dbReference type="PRINTS" id="PR00946">
    <property type="entry name" value="HGSCAVENGER"/>
</dbReference>
<feature type="domain" description="HMA" evidence="7">
    <location>
        <begin position="4"/>
        <end position="70"/>
    </location>
</feature>
<accession>A0AAU0UJK6</accession>
<dbReference type="EMBL" id="CP121694">
    <property type="protein sequence ID" value="WRO20697.1"/>
    <property type="molecule type" value="Genomic_DNA"/>
</dbReference>
<dbReference type="RefSeq" id="WP_366923583.1">
    <property type="nucleotide sequence ID" value="NZ_CP121694.1"/>
</dbReference>
<keyword evidence="4" id="KW-0479">Metal-binding</keyword>
<evidence type="ECO:0000259" key="7">
    <source>
        <dbReference type="PROSITE" id="PS50846"/>
    </source>
</evidence>
<dbReference type="Pfam" id="PF00403">
    <property type="entry name" value="HMA"/>
    <property type="match status" value="1"/>
</dbReference>
<dbReference type="NCBIfam" id="TIGR00003">
    <property type="entry name" value="copper ion binding protein"/>
    <property type="match status" value="1"/>
</dbReference>
<evidence type="ECO:0000256" key="5">
    <source>
        <dbReference type="ARBA" id="ARBA00023008"/>
    </source>
</evidence>
<dbReference type="NCBIfam" id="NF033795">
    <property type="entry name" value="chaper_CopZ_Bs"/>
    <property type="match status" value="1"/>
</dbReference>
<dbReference type="InterPro" id="IPR036163">
    <property type="entry name" value="HMA_dom_sf"/>
</dbReference>
<dbReference type="GO" id="GO:0005507">
    <property type="term" value="F:copper ion binding"/>
    <property type="evidence" value="ECO:0007669"/>
    <property type="project" value="InterPro"/>
</dbReference>
<dbReference type="SUPFAM" id="SSF55008">
    <property type="entry name" value="HMA, heavy metal-associated domain"/>
    <property type="match status" value="1"/>
</dbReference>
<keyword evidence="9" id="KW-1185">Reference proteome</keyword>
<gene>
    <name evidence="8" type="primary">copZ</name>
    <name evidence="8" type="ORF">MFMK1_000486</name>
</gene>
<evidence type="ECO:0000256" key="6">
    <source>
        <dbReference type="ARBA" id="ARBA00023186"/>
    </source>
</evidence>
<evidence type="ECO:0000256" key="1">
    <source>
        <dbReference type="ARBA" id="ARBA00004496"/>
    </source>
</evidence>
<dbReference type="CDD" id="cd00371">
    <property type="entry name" value="HMA"/>
    <property type="match status" value="1"/>
</dbReference>
<keyword evidence="5" id="KW-0186">Copper</keyword>
<dbReference type="InterPro" id="IPR017969">
    <property type="entry name" value="Heavy-metal-associated_CS"/>
</dbReference>
<reference evidence="8 9" key="1">
    <citation type="submission" date="2023-04" db="EMBL/GenBank/DDBJ databases">
        <authorList>
            <person name="Hsu D."/>
        </authorList>
    </citation>
    <scope>NUCLEOTIDE SEQUENCE [LARGE SCALE GENOMIC DNA]</scope>
    <source>
        <strain evidence="8 9">MK1</strain>
    </source>
</reference>
<evidence type="ECO:0000256" key="3">
    <source>
        <dbReference type="ARBA" id="ARBA00022490"/>
    </source>
</evidence>
<dbReference type="AlphaFoldDB" id="A0AAU0UJK6"/>
<dbReference type="PROSITE" id="PS50846">
    <property type="entry name" value="HMA_2"/>
    <property type="match status" value="1"/>
</dbReference>
<evidence type="ECO:0000313" key="8">
    <source>
        <dbReference type="EMBL" id="WRO20697.1"/>
    </source>
</evidence>
<dbReference type="InterPro" id="IPR001802">
    <property type="entry name" value="MerP/CopZ"/>
</dbReference>
<dbReference type="PANTHER" id="PTHR46594:SF4">
    <property type="entry name" value="P-TYPE CATION-TRANSPORTING ATPASE"/>
    <property type="match status" value="1"/>
</dbReference>